<dbReference type="STRING" id="1071380.I2GZ79"/>
<evidence type="ECO:0000256" key="2">
    <source>
        <dbReference type="ARBA" id="ARBA00004496"/>
    </source>
</evidence>
<evidence type="ECO:0000313" key="14">
    <source>
        <dbReference type="EMBL" id="CCH59431.1"/>
    </source>
</evidence>
<keyword evidence="8" id="KW-0805">Transcription regulation</keyword>
<dbReference type="GO" id="GO:0071277">
    <property type="term" value="P:cellular response to calcium ion"/>
    <property type="evidence" value="ECO:0007669"/>
    <property type="project" value="UniProtKB-ARBA"/>
</dbReference>
<keyword evidence="10" id="KW-0539">Nucleus</keyword>
<dbReference type="GO" id="GO:0005634">
    <property type="term" value="C:nucleus"/>
    <property type="evidence" value="ECO:0007669"/>
    <property type="project" value="UniProtKB-SubCell"/>
</dbReference>
<dbReference type="PROSITE" id="PS00028">
    <property type="entry name" value="ZINC_FINGER_C2H2_1"/>
    <property type="match status" value="2"/>
</dbReference>
<keyword evidence="5" id="KW-0677">Repeat</keyword>
<gene>
    <name evidence="14" type="primary">TBLA0B06050</name>
    <name evidence="14" type="ORF">TBLA_0B06050</name>
</gene>
<evidence type="ECO:0000256" key="8">
    <source>
        <dbReference type="ARBA" id="ARBA00023015"/>
    </source>
</evidence>
<protein>
    <recommendedName>
        <fullName evidence="13">C2H2-type domain-containing protein</fullName>
    </recommendedName>
</protein>
<dbReference type="GO" id="GO:0005737">
    <property type="term" value="C:cytoplasm"/>
    <property type="evidence" value="ECO:0007669"/>
    <property type="project" value="UniProtKB-SubCell"/>
</dbReference>
<accession>I2GZ79</accession>
<evidence type="ECO:0000256" key="3">
    <source>
        <dbReference type="ARBA" id="ARBA00022490"/>
    </source>
</evidence>
<keyword evidence="3" id="KW-0963">Cytoplasm</keyword>
<dbReference type="FunCoup" id="I2GZ79">
    <property type="interactions" value="830"/>
</dbReference>
<feature type="region of interest" description="Disordered" evidence="12">
    <location>
        <begin position="419"/>
        <end position="509"/>
    </location>
</feature>
<dbReference type="KEGG" id="tbl:TBLA_0B06050"/>
<proteinExistence type="predicted"/>
<organism evidence="14 15">
    <name type="scientific">Henningerozyma blattae (strain ATCC 34711 / CBS 6284 / DSM 70876 / NBRC 10599 / NRRL Y-10934 / UCD 77-7)</name>
    <name type="common">Yeast</name>
    <name type="synonym">Tetrapisispora blattae</name>
    <dbReference type="NCBI Taxonomy" id="1071380"/>
    <lineage>
        <taxon>Eukaryota</taxon>
        <taxon>Fungi</taxon>
        <taxon>Dikarya</taxon>
        <taxon>Ascomycota</taxon>
        <taxon>Saccharomycotina</taxon>
        <taxon>Saccharomycetes</taxon>
        <taxon>Saccharomycetales</taxon>
        <taxon>Saccharomycetaceae</taxon>
        <taxon>Henningerozyma</taxon>
    </lineage>
</organism>
<evidence type="ECO:0000256" key="4">
    <source>
        <dbReference type="ARBA" id="ARBA00022723"/>
    </source>
</evidence>
<dbReference type="PANTHER" id="PTHR24388">
    <property type="entry name" value="ZINC FINGER PROTEIN"/>
    <property type="match status" value="1"/>
</dbReference>
<evidence type="ECO:0000256" key="6">
    <source>
        <dbReference type="ARBA" id="ARBA00022771"/>
    </source>
</evidence>
<dbReference type="Gene3D" id="3.30.160.60">
    <property type="entry name" value="Classic Zinc Finger"/>
    <property type="match status" value="3"/>
</dbReference>
<dbReference type="HOGENOM" id="CLU_366078_0_0_1"/>
<dbReference type="GO" id="GO:0071467">
    <property type="term" value="P:cellular response to pH"/>
    <property type="evidence" value="ECO:0007669"/>
    <property type="project" value="UniProtKB-ARBA"/>
</dbReference>
<dbReference type="FunFam" id="3.30.160.60:FF:000065">
    <property type="entry name" value="B-cell CLL/lymphoma 6, member B"/>
    <property type="match status" value="1"/>
</dbReference>
<feature type="domain" description="C2H2-type" evidence="13">
    <location>
        <begin position="651"/>
        <end position="678"/>
    </location>
</feature>
<dbReference type="GeneID" id="14493964"/>
<feature type="domain" description="C2H2-type" evidence="13">
    <location>
        <begin position="679"/>
        <end position="706"/>
    </location>
</feature>
<dbReference type="Proteomes" id="UP000002866">
    <property type="component" value="Chromosome 2"/>
</dbReference>
<evidence type="ECO:0000256" key="7">
    <source>
        <dbReference type="ARBA" id="ARBA00022833"/>
    </source>
</evidence>
<dbReference type="EMBL" id="HE806317">
    <property type="protein sequence ID" value="CCH59431.1"/>
    <property type="molecule type" value="Genomic_DNA"/>
</dbReference>
<dbReference type="SUPFAM" id="SSF57667">
    <property type="entry name" value="beta-beta-alpha zinc fingers"/>
    <property type="match status" value="1"/>
</dbReference>
<dbReference type="AlphaFoldDB" id="I2GZ79"/>
<evidence type="ECO:0000256" key="10">
    <source>
        <dbReference type="ARBA" id="ARBA00023242"/>
    </source>
</evidence>
<feature type="domain" description="C2H2-type" evidence="13">
    <location>
        <begin position="707"/>
        <end position="743"/>
    </location>
</feature>
<feature type="compositionally biased region" description="Low complexity" evidence="12">
    <location>
        <begin position="434"/>
        <end position="446"/>
    </location>
</feature>
<dbReference type="PROSITE" id="PS50157">
    <property type="entry name" value="ZINC_FINGER_C2H2_2"/>
    <property type="match status" value="3"/>
</dbReference>
<dbReference type="GO" id="GO:0000978">
    <property type="term" value="F:RNA polymerase II cis-regulatory region sequence-specific DNA binding"/>
    <property type="evidence" value="ECO:0007669"/>
    <property type="project" value="TreeGrafter"/>
</dbReference>
<feature type="region of interest" description="Disordered" evidence="12">
    <location>
        <begin position="580"/>
        <end position="606"/>
    </location>
</feature>
<feature type="compositionally biased region" description="Low complexity" evidence="12">
    <location>
        <begin position="484"/>
        <end position="509"/>
    </location>
</feature>
<evidence type="ECO:0000256" key="9">
    <source>
        <dbReference type="ARBA" id="ARBA00023163"/>
    </source>
</evidence>
<dbReference type="GO" id="GO:0045944">
    <property type="term" value="P:positive regulation of transcription by RNA polymerase II"/>
    <property type="evidence" value="ECO:0007669"/>
    <property type="project" value="UniProtKB-ARBA"/>
</dbReference>
<dbReference type="InterPro" id="IPR013087">
    <property type="entry name" value="Znf_C2H2_type"/>
</dbReference>
<dbReference type="OrthoDB" id="8117402at2759"/>
<evidence type="ECO:0000256" key="5">
    <source>
        <dbReference type="ARBA" id="ARBA00022737"/>
    </source>
</evidence>
<reference evidence="14 15" key="1">
    <citation type="journal article" date="2011" name="Proc. Natl. Acad. Sci. U.S.A.">
        <title>Evolutionary erosion of yeast sex chromosomes by mating-type switching accidents.</title>
        <authorList>
            <person name="Gordon J.L."/>
            <person name="Armisen D."/>
            <person name="Proux-Wera E."/>
            <person name="Oheigeartaigh S.S."/>
            <person name="Byrne K.P."/>
            <person name="Wolfe K.H."/>
        </authorList>
    </citation>
    <scope>NUCLEOTIDE SEQUENCE [LARGE SCALE GENOMIC DNA]</scope>
    <source>
        <strain evidence="15">ATCC 34711 / CBS 6284 / DSM 70876 / NBRC 10599 / NRRL Y-10934 / UCD 77-7</strain>
    </source>
</reference>
<keyword evidence="9" id="KW-0804">Transcription</keyword>
<dbReference type="FunFam" id="3.30.160.60:FF:000239">
    <property type="entry name" value="C2H2 type zinc finger protein"/>
    <property type="match status" value="1"/>
</dbReference>
<evidence type="ECO:0000259" key="13">
    <source>
        <dbReference type="PROSITE" id="PS50157"/>
    </source>
</evidence>
<dbReference type="InParanoid" id="I2GZ79"/>
<evidence type="ECO:0000256" key="11">
    <source>
        <dbReference type="PROSITE-ProRule" id="PRU00042"/>
    </source>
</evidence>
<sequence>MSQEFQYMEDTSNITPTNDSFNITRDTANSSLQGGNFTTTNNIENLMSDIYSEPEMLDDQNKYNKNGNLNNSIRTTPKLNIYNSNNITLNSQPNITMNETRQSDINDYLNLGNTPPRQNSNNTSTMSNSYNNLNPNTIPHSDSQTSHSHLRNSNLALSPNVSYLSPSGDEEFDDLLSLHSATSSNILLPMNPNGYKFVSNIDDLNNFLDQTNQNYDFELNHSKEQSNISSDNATNNSKSATIDNFFASLDIESINLQPQNNGLNFSTHSHAIDIPLDNNKQSIKPQQITVPPIISVQEFRNNDENDQNMQDDEFGNSNKSFNNSIQNPNSTFNDSSELVNNIILPSSIPHDSYLINGSAVQITTPPIQSSTFMDSPNYNKQQNQSLLSPTENCNSTIQIAKNNEKDKQIHEDMRMARIGRRRRISSGGGHNRSRGSSVTSSVRSVSPENGHIIMHTCTFSKSRSRSTSMSREKLLKMADLLPEDTNSNHSTDNNNQKNLSSNFNNNPNPFPDFNTPTIKIETPSYDIPTSNGMDMGDLNNNIQKGSMDTIEITSYNNGPSDMIMGANYSNLANVTFGESDMDQRQTDSINNPSQNNTPVSKTSSPEILSQSLNNIQSQTIDVESHLREGETLQNLTGTTKKRLSQKNPAIYACELCDKKFTRPYNLKSHLRTHTNERPFICSICNKAFARQHDRKRHEDLHTGKKRYICGGKLKNGTSWGCGKKFARSDALGRHFKTESGKRCIAPLYEEATHERGVIDVNL</sequence>
<dbReference type="RefSeq" id="XP_004178950.1">
    <property type="nucleotide sequence ID" value="XM_004178902.1"/>
</dbReference>
<comment type="subcellular location">
    <subcellularLocation>
        <location evidence="2">Cytoplasm</location>
    </subcellularLocation>
    <subcellularLocation>
        <location evidence="1">Nucleus</location>
    </subcellularLocation>
</comment>
<dbReference type="InterPro" id="IPR036236">
    <property type="entry name" value="Znf_C2H2_sf"/>
</dbReference>
<dbReference type="GO" id="GO:0000981">
    <property type="term" value="F:DNA-binding transcription factor activity, RNA polymerase II-specific"/>
    <property type="evidence" value="ECO:0007669"/>
    <property type="project" value="TreeGrafter"/>
</dbReference>
<evidence type="ECO:0000313" key="15">
    <source>
        <dbReference type="Proteomes" id="UP000002866"/>
    </source>
</evidence>
<dbReference type="Pfam" id="PF00096">
    <property type="entry name" value="zf-C2H2"/>
    <property type="match status" value="2"/>
</dbReference>
<evidence type="ECO:0000256" key="1">
    <source>
        <dbReference type="ARBA" id="ARBA00004123"/>
    </source>
</evidence>
<dbReference type="eggNOG" id="KOG1721">
    <property type="taxonomic scope" value="Eukaryota"/>
</dbReference>
<keyword evidence="15" id="KW-1185">Reference proteome</keyword>
<dbReference type="FunFam" id="3.30.160.60:FF:000181">
    <property type="entry name" value="C2H2 type zinc finger protein"/>
    <property type="match status" value="1"/>
</dbReference>
<evidence type="ECO:0000256" key="12">
    <source>
        <dbReference type="SAM" id="MobiDB-lite"/>
    </source>
</evidence>
<feature type="compositionally biased region" description="Polar residues" evidence="12">
    <location>
        <begin position="586"/>
        <end position="606"/>
    </location>
</feature>
<keyword evidence="7" id="KW-0862">Zinc</keyword>
<dbReference type="SMART" id="SM00355">
    <property type="entry name" value="ZnF_C2H2"/>
    <property type="match status" value="2"/>
</dbReference>
<name>I2GZ79_HENB6</name>
<dbReference type="PANTHER" id="PTHR24388:SF54">
    <property type="entry name" value="PROTEIN ESCARGOT"/>
    <property type="match status" value="1"/>
</dbReference>
<dbReference type="GO" id="GO:0008270">
    <property type="term" value="F:zinc ion binding"/>
    <property type="evidence" value="ECO:0007669"/>
    <property type="project" value="UniProtKB-KW"/>
</dbReference>
<dbReference type="InterPro" id="IPR050527">
    <property type="entry name" value="Snail/Krueppel_Znf"/>
</dbReference>
<keyword evidence="4" id="KW-0479">Metal-binding</keyword>
<keyword evidence="6 11" id="KW-0863">Zinc-finger</keyword>